<evidence type="ECO:0000313" key="1">
    <source>
        <dbReference type="EMBL" id="KAJ8944776.1"/>
    </source>
</evidence>
<dbReference type="Gene3D" id="1.25.10.10">
    <property type="entry name" value="Leucine-rich Repeat Variant"/>
    <property type="match status" value="1"/>
</dbReference>
<gene>
    <name evidence="1" type="ORF">NQ318_003644</name>
</gene>
<organism evidence="1 2">
    <name type="scientific">Aromia moschata</name>
    <dbReference type="NCBI Taxonomy" id="1265417"/>
    <lineage>
        <taxon>Eukaryota</taxon>
        <taxon>Metazoa</taxon>
        <taxon>Ecdysozoa</taxon>
        <taxon>Arthropoda</taxon>
        <taxon>Hexapoda</taxon>
        <taxon>Insecta</taxon>
        <taxon>Pterygota</taxon>
        <taxon>Neoptera</taxon>
        <taxon>Endopterygota</taxon>
        <taxon>Coleoptera</taxon>
        <taxon>Polyphaga</taxon>
        <taxon>Cucujiformia</taxon>
        <taxon>Chrysomeloidea</taxon>
        <taxon>Cerambycidae</taxon>
        <taxon>Cerambycinae</taxon>
        <taxon>Callichromatini</taxon>
        <taxon>Aromia</taxon>
    </lineage>
</organism>
<evidence type="ECO:0000313" key="2">
    <source>
        <dbReference type="Proteomes" id="UP001162162"/>
    </source>
</evidence>
<dbReference type="EMBL" id="JAPWTK010000239">
    <property type="protein sequence ID" value="KAJ8944776.1"/>
    <property type="molecule type" value="Genomic_DNA"/>
</dbReference>
<sequence>MDILDERTETEVVSKTLDCLTLLTFTRAGEQMAQDINLLEILNRYLHDERPEVHTSAASTIMYCTVKTKAKITASKIDGLAKRLLDLCQNSLNSSTQIYAIKLKPYLV</sequence>
<dbReference type="InterPro" id="IPR011989">
    <property type="entry name" value="ARM-like"/>
</dbReference>
<dbReference type="AlphaFoldDB" id="A0AAV8Y142"/>
<protein>
    <submittedName>
        <fullName evidence="1">Uncharacterized protein</fullName>
    </submittedName>
</protein>
<keyword evidence="2" id="KW-1185">Reference proteome</keyword>
<comment type="caution">
    <text evidence="1">The sequence shown here is derived from an EMBL/GenBank/DDBJ whole genome shotgun (WGS) entry which is preliminary data.</text>
</comment>
<reference evidence="1" key="1">
    <citation type="journal article" date="2023" name="Insect Mol. Biol.">
        <title>Genome sequencing provides insights into the evolution of gene families encoding plant cell wall-degrading enzymes in longhorned beetles.</title>
        <authorList>
            <person name="Shin N.R."/>
            <person name="Okamura Y."/>
            <person name="Kirsch R."/>
            <person name="Pauchet Y."/>
        </authorList>
    </citation>
    <scope>NUCLEOTIDE SEQUENCE</scope>
    <source>
        <strain evidence="1">AMC_N1</strain>
    </source>
</reference>
<dbReference type="Proteomes" id="UP001162162">
    <property type="component" value="Unassembled WGS sequence"/>
</dbReference>
<dbReference type="SUPFAM" id="SSF48371">
    <property type="entry name" value="ARM repeat"/>
    <property type="match status" value="1"/>
</dbReference>
<proteinExistence type="predicted"/>
<accession>A0AAV8Y142</accession>
<dbReference type="InterPro" id="IPR016024">
    <property type="entry name" value="ARM-type_fold"/>
</dbReference>
<name>A0AAV8Y142_9CUCU</name>